<name>A0AAW9Q163_9CYAN</name>
<gene>
    <name evidence="1" type="ORF">V2H45_10495</name>
</gene>
<proteinExistence type="predicted"/>
<dbReference type="RefSeq" id="WP_330483603.1">
    <property type="nucleotide sequence ID" value="NZ_JAZBJZ010000034.1"/>
</dbReference>
<evidence type="ECO:0000313" key="2">
    <source>
        <dbReference type="Proteomes" id="UP001333818"/>
    </source>
</evidence>
<keyword evidence="2" id="KW-1185">Reference proteome</keyword>
<accession>A0AAW9Q163</accession>
<dbReference type="AlphaFoldDB" id="A0AAW9Q163"/>
<comment type="caution">
    <text evidence="1">The sequence shown here is derived from an EMBL/GenBank/DDBJ whole genome shotgun (WGS) entry which is preliminary data.</text>
</comment>
<dbReference type="Proteomes" id="UP001333818">
    <property type="component" value="Unassembled WGS sequence"/>
</dbReference>
<sequence length="148" mass="17057">MAHTFLMQPGRWSFEGSWLDREALAIPVKGRTLVGWSKDNFWFTMVTELTFPDSDRAKVTLTYRGRIDADERRFTFVLEHSEMGRVEGEGLVAPDSIVQRYWVMGDKKMRTGFQTLYKQDADRYLLSSGIVGGQNLESTMEAVLTRQH</sequence>
<organism evidence="1 2">
    <name type="scientific">Tumidithrix elongata BACA0141</name>
    <dbReference type="NCBI Taxonomy" id="2716417"/>
    <lineage>
        <taxon>Bacteria</taxon>
        <taxon>Bacillati</taxon>
        <taxon>Cyanobacteriota</taxon>
        <taxon>Cyanophyceae</taxon>
        <taxon>Pseudanabaenales</taxon>
        <taxon>Pseudanabaenaceae</taxon>
        <taxon>Tumidithrix</taxon>
        <taxon>Tumidithrix elongata</taxon>
    </lineage>
</organism>
<evidence type="ECO:0008006" key="3">
    <source>
        <dbReference type="Google" id="ProtNLM"/>
    </source>
</evidence>
<protein>
    <recommendedName>
        <fullName evidence="3">DUF1579 domain-containing protein</fullName>
    </recommendedName>
</protein>
<reference evidence="1" key="1">
    <citation type="submission" date="2024-01" db="EMBL/GenBank/DDBJ databases">
        <title>Bank of Algae and Cyanobacteria of the Azores (BACA) strain genomes.</title>
        <authorList>
            <person name="Luz R."/>
            <person name="Cordeiro R."/>
            <person name="Fonseca A."/>
            <person name="Goncalves V."/>
        </authorList>
    </citation>
    <scope>NUCLEOTIDE SEQUENCE</scope>
    <source>
        <strain evidence="1">BACA0141</strain>
    </source>
</reference>
<evidence type="ECO:0000313" key="1">
    <source>
        <dbReference type="EMBL" id="MEE3717175.1"/>
    </source>
</evidence>
<dbReference type="EMBL" id="JAZBJZ010000034">
    <property type="protein sequence ID" value="MEE3717175.1"/>
    <property type="molecule type" value="Genomic_DNA"/>
</dbReference>